<reference evidence="2 3" key="1">
    <citation type="submission" date="2016-10" db="EMBL/GenBank/DDBJ databases">
        <authorList>
            <person name="de Groot N.N."/>
        </authorList>
    </citation>
    <scope>NUCLEOTIDE SEQUENCE [LARGE SCALE GENOMIC DNA]</scope>
    <source>
        <strain evidence="2 3">OK461</strain>
    </source>
</reference>
<organism evidence="2 3">
    <name type="scientific">Streptomyces mirabilis</name>
    <dbReference type="NCBI Taxonomy" id="68239"/>
    <lineage>
        <taxon>Bacteria</taxon>
        <taxon>Bacillati</taxon>
        <taxon>Actinomycetota</taxon>
        <taxon>Actinomycetes</taxon>
        <taxon>Kitasatosporales</taxon>
        <taxon>Streptomycetaceae</taxon>
        <taxon>Streptomyces</taxon>
    </lineage>
</organism>
<evidence type="ECO:0000313" key="2">
    <source>
        <dbReference type="EMBL" id="SFG99890.1"/>
    </source>
</evidence>
<accession>A0A1I2WEY2</accession>
<dbReference type="EMBL" id="FONR01000037">
    <property type="protein sequence ID" value="SFG99890.1"/>
    <property type="molecule type" value="Genomic_DNA"/>
</dbReference>
<gene>
    <name evidence="2" type="ORF">SAMN02787118_1376</name>
</gene>
<dbReference type="Proteomes" id="UP000181942">
    <property type="component" value="Unassembled WGS sequence"/>
</dbReference>
<keyword evidence="1" id="KW-1133">Transmembrane helix</keyword>
<proteinExistence type="predicted"/>
<dbReference type="AlphaFoldDB" id="A0A1I2WEY2"/>
<dbReference type="RefSeq" id="WP_143138390.1">
    <property type="nucleotide sequence ID" value="NZ_FONR01000037.1"/>
</dbReference>
<sequence>MTPLERRIRRAVEFRRWMVRIGAAVLLLAAVVLAVAVPGVGTWIVAAVVAGVASTLGGLVTRSADKALALGRDAVLASAPAAPLVVAAFQGDGMRGHIAPVPSDLTELRGSPGWVAVGSRTVVWLMIEATVDRAVILTKLEVRVESRATPPPIDDIEPPPMAEPMAEQELRTFQVNLSDPTPVPRPADGVPDFPYTVSHLDPERFLLQVDAGGPGDVAWRVNVHWLCNGRSGDVIADNEGQPFRLVTMRDL</sequence>
<protein>
    <submittedName>
        <fullName evidence="2">Uncharacterized protein</fullName>
    </submittedName>
</protein>
<name>A0A1I2WEY2_9ACTN</name>
<keyword evidence="1" id="KW-0812">Transmembrane</keyword>
<dbReference type="OrthoDB" id="4338238at2"/>
<keyword evidence="1" id="KW-0472">Membrane</keyword>
<feature type="transmembrane region" description="Helical" evidence="1">
    <location>
        <begin position="17"/>
        <end position="37"/>
    </location>
</feature>
<evidence type="ECO:0000256" key="1">
    <source>
        <dbReference type="SAM" id="Phobius"/>
    </source>
</evidence>
<evidence type="ECO:0000313" key="3">
    <source>
        <dbReference type="Proteomes" id="UP000181942"/>
    </source>
</evidence>